<evidence type="ECO:0000256" key="1">
    <source>
        <dbReference type="SAM" id="MobiDB-lite"/>
    </source>
</evidence>
<evidence type="ECO:0000313" key="2">
    <source>
        <dbReference type="EMBL" id="CAB3232097.1"/>
    </source>
</evidence>
<accession>A0A8S0ZFL7</accession>
<feature type="region of interest" description="Disordered" evidence="1">
    <location>
        <begin position="1"/>
        <end position="36"/>
    </location>
</feature>
<proteinExistence type="predicted"/>
<dbReference type="Proteomes" id="UP000494256">
    <property type="component" value="Unassembled WGS sequence"/>
</dbReference>
<evidence type="ECO:0000313" key="3">
    <source>
        <dbReference type="Proteomes" id="UP000494256"/>
    </source>
</evidence>
<name>A0A8S0ZFL7_ARCPL</name>
<dbReference type="EMBL" id="CADEBD010000289">
    <property type="protein sequence ID" value="CAB3232097.1"/>
    <property type="molecule type" value="Genomic_DNA"/>
</dbReference>
<organism evidence="2 3">
    <name type="scientific">Arctia plantaginis</name>
    <name type="common">Wood tiger moth</name>
    <name type="synonym">Phalaena plantaginis</name>
    <dbReference type="NCBI Taxonomy" id="874455"/>
    <lineage>
        <taxon>Eukaryota</taxon>
        <taxon>Metazoa</taxon>
        <taxon>Ecdysozoa</taxon>
        <taxon>Arthropoda</taxon>
        <taxon>Hexapoda</taxon>
        <taxon>Insecta</taxon>
        <taxon>Pterygota</taxon>
        <taxon>Neoptera</taxon>
        <taxon>Endopterygota</taxon>
        <taxon>Lepidoptera</taxon>
        <taxon>Glossata</taxon>
        <taxon>Ditrysia</taxon>
        <taxon>Noctuoidea</taxon>
        <taxon>Erebidae</taxon>
        <taxon>Arctiinae</taxon>
        <taxon>Arctia</taxon>
    </lineage>
</organism>
<comment type="caution">
    <text evidence="2">The sequence shown here is derived from an EMBL/GenBank/DDBJ whole genome shotgun (WGS) entry which is preliminary data.</text>
</comment>
<dbReference type="OrthoDB" id="8192083at2759"/>
<sequence>MREAMCEQDNARKRQSAKETICERDNLRKRQSAKETIRERDYLRKRICERDNLPKRQTATDTVRFANTPIITPLKLLQKGSIPDVLSSKPSKNCECYTDNKL</sequence>
<reference evidence="2 3" key="1">
    <citation type="submission" date="2020-04" db="EMBL/GenBank/DDBJ databases">
        <authorList>
            <person name="Wallbank WR R."/>
            <person name="Pardo Diaz C."/>
            <person name="Kozak K."/>
            <person name="Martin S."/>
            <person name="Jiggins C."/>
            <person name="Moest M."/>
            <person name="Warren A I."/>
            <person name="Byers J.R.P. K."/>
            <person name="Montejo-Kovacevich G."/>
            <person name="Yen C E."/>
        </authorList>
    </citation>
    <scope>NUCLEOTIDE SEQUENCE [LARGE SCALE GENOMIC DNA]</scope>
</reference>
<gene>
    <name evidence="2" type="ORF">APLA_LOCUS5512</name>
</gene>
<dbReference type="AlphaFoldDB" id="A0A8S0ZFL7"/>
<protein>
    <submittedName>
        <fullName evidence="2">Uncharacterized protein</fullName>
    </submittedName>
</protein>